<sequence>MSPARNRLLGLGCVASAIAADHSSPIHLQEKVAEYKASIKAQLTRAGLIRGQPRAVYSSLTSPSSALAQSSTSSSSPRAEHPPGWSERYPSFPHGRSYEPSRYHHANTVMSAMTGLDAISAGSELSIPSPFVTPNNASNQASLPYSNDISSMSSTSSYPLFLHTPSYILAGEPQGPLEHAICALASLHSSKANAAQHGYNAATATAESSDRAIDRRFYNKAYVMLMTATAAGRPYTERDAVSPYT</sequence>
<name>K5WGX4_PHACS</name>
<reference evidence="2 3" key="1">
    <citation type="journal article" date="2012" name="BMC Genomics">
        <title>Comparative genomics of the white-rot fungi, Phanerochaete carnosa and P. chrysosporium, to elucidate the genetic basis of the distinct wood types they colonize.</title>
        <authorList>
            <person name="Suzuki H."/>
            <person name="MacDonald J."/>
            <person name="Syed K."/>
            <person name="Salamov A."/>
            <person name="Hori C."/>
            <person name="Aerts A."/>
            <person name="Henrissat B."/>
            <person name="Wiebenga A."/>
            <person name="vanKuyk P.A."/>
            <person name="Barry K."/>
            <person name="Lindquist E."/>
            <person name="LaButti K."/>
            <person name="Lapidus A."/>
            <person name="Lucas S."/>
            <person name="Coutinho P."/>
            <person name="Gong Y."/>
            <person name="Samejima M."/>
            <person name="Mahadevan R."/>
            <person name="Abou-Zaid M."/>
            <person name="de Vries R.P."/>
            <person name="Igarashi K."/>
            <person name="Yadav J.S."/>
            <person name="Grigoriev I.V."/>
            <person name="Master E.R."/>
        </authorList>
    </citation>
    <scope>NUCLEOTIDE SEQUENCE [LARGE SCALE GENOMIC DNA]</scope>
    <source>
        <strain evidence="2 3">HHB-10118-sp</strain>
    </source>
</reference>
<evidence type="ECO:0000313" key="3">
    <source>
        <dbReference type="Proteomes" id="UP000008370"/>
    </source>
</evidence>
<dbReference type="HOGENOM" id="CLU_1133925_0_0_1"/>
<evidence type="ECO:0000313" key="2">
    <source>
        <dbReference type="EMBL" id="EKM49457.1"/>
    </source>
</evidence>
<dbReference type="STRING" id="650164.K5WGX4"/>
<evidence type="ECO:0000256" key="1">
    <source>
        <dbReference type="SAM" id="MobiDB-lite"/>
    </source>
</evidence>
<evidence type="ECO:0008006" key="4">
    <source>
        <dbReference type="Google" id="ProtNLM"/>
    </source>
</evidence>
<dbReference type="EMBL" id="JH930481">
    <property type="protein sequence ID" value="EKM49457.1"/>
    <property type="molecule type" value="Genomic_DNA"/>
</dbReference>
<dbReference type="KEGG" id="pco:PHACADRAFT_201719"/>
<dbReference type="AlphaFoldDB" id="K5WGX4"/>
<gene>
    <name evidence="2" type="ORF">PHACADRAFT_201719</name>
</gene>
<proteinExistence type="predicted"/>
<feature type="compositionally biased region" description="Low complexity" evidence="1">
    <location>
        <begin position="60"/>
        <end position="77"/>
    </location>
</feature>
<keyword evidence="3" id="KW-1185">Reference proteome</keyword>
<organism evidence="2 3">
    <name type="scientific">Phanerochaete carnosa (strain HHB-10118-sp)</name>
    <name type="common">White-rot fungus</name>
    <name type="synonym">Peniophora carnosa</name>
    <dbReference type="NCBI Taxonomy" id="650164"/>
    <lineage>
        <taxon>Eukaryota</taxon>
        <taxon>Fungi</taxon>
        <taxon>Dikarya</taxon>
        <taxon>Basidiomycota</taxon>
        <taxon>Agaricomycotina</taxon>
        <taxon>Agaricomycetes</taxon>
        <taxon>Polyporales</taxon>
        <taxon>Phanerochaetaceae</taxon>
        <taxon>Phanerochaete</taxon>
    </lineage>
</organism>
<dbReference type="Proteomes" id="UP000008370">
    <property type="component" value="Unassembled WGS sequence"/>
</dbReference>
<dbReference type="RefSeq" id="XP_007402064.1">
    <property type="nucleotide sequence ID" value="XM_007402002.1"/>
</dbReference>
<dbReference type="OrthoDB" id="5419315at2759"/>
<protein>
    <recommendedName>
        <fullName evidence="4">Transcription factor domain-containing protein</fullName>
    </recommendedName>
</protein>
<feature type="region of interest" description="Disordered" evidence="1">
    <location>
        <begin position="60"/>
        <end position="92"/>
    </location>
</feature>
<dbReference type="GeneID" id="18911674"/>
<accession>K5WGX4</accession>
<dbReference type="InParanoid" id="K5WGX4"/>